<dbReference type="SUPFAM" id="SSF50494">
    <property type="entry name" value="Trypsin-like serine proteases"/>
    <property type="match status" value="1"/>
</dbReference>
<dbReference type="GO" id="GO:0070009">
    <property type="term" value="F:serine-type aminopeptidase activity"/>
    <property type="evidence" value="ECO:0007669"/>
    <property type="project" value="UniProtKB-UniRule"/>
</dbReference>
<dbReference type="GO" id="GO:0006508">
    <property type="term" value="P:proteolysis"/>
    <property type="evidence" value="ECO:0007669"/>
    <property type="project" value="UniProtKB-KW"/>
</dbReference>
<dbReference type="Pfam" id="PF10459">
    <property type="entry name" value="Peptidase_S46"/>
    <property type="match status" value="1"/>
</dbReference>
<reference evidence="8" key="2">
    <citation type="submission" date="2023-01" db="EMBL/GenBank/DDBJ databases">
        <title>Draft genome sequence of Portibacter lacus strain NBRC 108769.</title>
        <authorList>
            <person name="Sun Q."/>
            <person name="Mori K."/>
        </authorList>
    </citation>
    <scope>NUCLEOTIDE SEQUENCE</scope>
    <source>
        <strain evidence="8">NBRC 108769</strain>
    </source>
</reference>
<evidence type="ECO:0000256" key="7">
    <source>
        <dbReference type="RuleBase" id="RU366067"/>
    </source>
</evidence>
<keyword evidence="6 7" id="KW-0720">Serine protease</keyword>
<keyword evidence="9" id="KW-1185">Reference proteome</keyword>
<keyword evidence="4" id="KW-0732">Signal</keyword>
<proteinExistence type="inferred from homology"/>
<dbReference type="InterPro" id="IPR019500">
    <property type="entry name" value="Pep_S46"/>
</dbReference>
<evidence type="ECO:0000256" key="1">
    <source>
        <dbReference type="ARBA" id="ARBA00010491"/>
    </source>
</evidence>
<dbReference type="PANTHER" id="PTHR38469">
    <property type="entry name" value="PERIPLASMIC PEPTIDASE SUBFAMILY S1B"/>
    <property type="match status" value="1"/>
</dbReference>
<evidence type="ECO:0000256" key="5">
    <source>
        <dbReference type="ARBA" id="ARBA00022801"/>
    </source>
</evidence>
<evidence type="ECO:0000313" key="8">
    <source>
        <dbReference type="EMBL" id="GLR17983.1"/>
    </source>
</evidence>
<dbReference type="GO" id="GO:0008239">
    <property type="term" value="F:dipeptidyl-peptidase activity"/>
    <property type="evidence" value="ECO:0007669"/>
    <property type="project" value="UniProtKB-UniRule"/>
</dbReference>
<evidence type="ECO:0000256" key="3">
    <source>
        <dbReference type="ARBA" id="ARBA00022670"/>
    </source>
</evidence>
<keyword evidence="3 7" id="KW-0645">Protease</keyword>
<comment type="function">
    <text evidence="7">Catalyzes the removal of dipeptides from the N-terminus of oligopeptides.</text>
</comment>
<keyword evidence="2 7" id="KW-0031">Aminopeptidase</keyword>
<evidence type="ECO:0000256" key="2">
    <source>
        <dbReference type="ARBA" id="ARBA00022438"/>
    </source>
</evidence>
<protein>
    <recommendedName>
        <fullName evidence="7">Dipeptidyl-peptidase</fullName>
        <ecNumber evidence="7">3.4.14.-</ecNumber>
    </recommendedName>
</protein>
<keyword evidence="5 7" id="KW-0378">Hydrolase</keyword>
<dbReference type="Proteomes" id="UP001156666">
    <property type="component" value="Unassembled WGS sequence"/>
</dbReference>
<dbReference type="EC" id="3.4.14.-" evidence="7"/>
<accession>A0AA37WEL9</accession>
<reference evidence="8" key="1">
    <citation type="journal article" date="2014" name="Int. J. Syst. Evol. Microbiol.">
        <title>Complete genome sequence of Corynebacterium casei LMG S-19264T (=DSM 44701T), isolated from a smear-ripened cheese.</title>
        <authorList>
            <consortium name="US DOE Joint Genome Institute (JGI-PGF)"/>
            <person name="Walter F."/>
            <person name="Albersmeier A."/>
            <person name="Kalinowski J."/>
            <person name="Ruckert C."/>
        </authorList>
    </citation>
    <scope>NUCLEOTIDE SEQUENCE</scope>
    <source>
        <strain evidence="8">NBRC 108769</strain>
    </source>
</reference>
<comment type="similarity">
    <text evidence="1 7">Belongs to the peptidase S46 family.</text>
</comment>
<sequence>MQNQFVMKFIKLQIITFLFLFANPLLFAGEGMWLPLLLKSLNEAEMQSLGMKMTAEDIYSVNQGSLKDAIVHFGGFCTSELISNEGLLLTNHHCGYGAIQSHTSLENNFLKEGFWAKSKAEEKPNPGLFAKFIVRIEDVTDQVLKGAKDKMNEKELQSLTDKNIDAIRKSTKLEKHEELEIKPFFKGNQYFMFVTMTYTDVRLVGAPPESIGKFGADTDNWEWPRHTGDFSLFRIYAGPDNMPAEYSENNIPYQPKHFLPISLDGVAEGDFTLIFGFPGRTDQYLPAVAIEQTVDVLNPAKIGIRDKALKIIGAKMRADESVKIKYSSKFASTANYWKKWIGESQGLVATNAVMKKRDQEADFQDKIYKKRKLKKKYGMLLGEFETAYKDIEKLAYSRDYYSEVVGRNIEIFRIQGLLSRLLNIYQENGEAGYENYKRRLIPYFENFYKNYDANIDEEVFAALLEMYVENVDNEYIPPTIFNYAMGYDEIAQELYSKTLFKNSEKLMALLSLPAAEAAEQLKEDPIMQLGEEWKELYDEKVATPYNIKKDKINALQKQYMAALIEAYPDKTFWPDANSTMRVTYGQVAGYHPKDAVYYLPVSYLEGVMEKYKPGDYEFDVSAKLIDLFKEKDYGQYADQSGKVPVCFLGTNHTTGGNSGSPAIDAHGNLVGLNFDRVWEGTMSDLNYDKSICRNIMVDIRYVLFIVDKYAGASHLIEEMKLVHPKK</sequence>
<gene>
    <name evidence="8" type="primary">dpp11</name>
    <name evidence="8" type="ORF">GCM10007940_25980</name>
</gene>
<organism evidence="8 9">
    <name type="scientific">Portibacter lacus</name>
    <dbReference type="NCBI Taxonomy" id="1099794"/>
    <lineage>
        <taxon>Bacteria</taxon>
        <taxon>Pseudomonadati</taxon>
        <taxon>Bacteroidota</taxon>
        <taxon>Saprospiria</taxon>
        <taxon>Saprospirales</taxon>
        <taxon>Haliscomenobacteraceae</taxon>
        <taxon>Portibacter</taxon>
    </lineage>
</organism>
<dbReference type="AlphaFoldDB" id="A0AA37WEL9"/>
<dbReference type="EMBL" id="BSOH01000014">
    <property type="protein sequence ID" value="GLR17983.1"/>
    <property type="molecule type" value="Genomic_DNA"/>
</dbReference>
<dbReference type="GO" id="GO:0043171">
    <property type="term" value="P:peptide catabolic process"/>
    <property type="evidence" value="ECO:0007669"/>
    <property type="project" value="UniProtKB-UniRule"/>
</dbReference>
<name>A0AA37WEL9_9BACT</name>
<dbReference type="InterPro" id="IPR009003">
    <property type="entry name" value="Peptidase_S1_PA"/>
</dbReference>
<dbReference type="PANTHER" id="PTHR38469:SF1">
    <property type="entry name" value="PERIPLASMIC PEPTIDASE SUBFAMILY S1B"/>
    <property type="match status" value="1"/>
</dbReference>
<evidence type="ECO:0000313" key="9">
    <source>
        <dbReference type="Proteomes" id="UP001156666"/>
    </source>
</evidence>
<comment type="caution">
    <text evidence="8">The sequence shown here is derived from an EMBL/GenBank/DDBJ whole genome shotgun (WGS) entry which is preliminary data.</text>
</comment>
<evidence type="ECO:0000256" key="6">
    <source>
        <dbReference type="ARBA" id="ARBA00022825"/>
    </source>
</evidence>
<evidence type="ECO:0000256" key="4">
    <source>
        <dbReference type="ARBA" id="ARBA00022729"/>
    </source>
</evidence>